<accession>A0A9N8PW39</accession>
<dbReference type="EMBL" id="CAINUL010000018">
    <property type="protein sequence ID" value="CAD0114816.1"/>
    <property type="molecule type" value="Genomic_DNA"/>
</dbReference>
<protein>
    <submittedName>
        <fullName evidence="1">Uncharacterized protein</fullName>
    </submittedName>
</protein>
<comment type="caution">
    <text evidence="1">The sequence shown here is derived from an EMBL/GenBank/DDBJ whole genome shotgun (WGS) entry which is preliminary data.</text>
</comment>
<sequence length="110" mass="12281">MNKPGDPYGHRMPDLKAPDLMKLLDLSAQLPLEGELTPVMAWMLLLQNSRVSEMTVQDFELVKADLAGKSRSFGAVLEEFEVRDALSNLFIAKENMSLGQVAMPQQIEAY</sequence>
<evidence type="ECO:0000313" key="2">
    <source>
        <dbReference type="Proteomes" id="UP000745764"/>
    </source>
</evidence>
<reference evidence="1" key="1">
    <citation type="submission" date="2020-06" db="EMBL/GenBank/DDBJ databases">
        <authorList>
            <person name="Onetto C."/>
        </authorList>
    </citation>
    <scope>NUCLEOTIDE SEQUENCE</scope>
</reference>
<dbReference type="OrthoDB" id="2590011at2759"/>
<dbReference type="Proteomes" id="UP000745764">
    <property type="component" value="Unassembled WGS sequence"/>
</dbReference>
<dbReference type="AlphaFoldDB" id="A0A9N8PW39"/>
<organism evidence="1 2">
    <name type="scientific">Aureobasidium uvarum</name>
    <dbReference type="NCBI Taxonomy" id="2773716"/>
    <lineage>
        <taxon>Eukaryota</taxon>
        <taxon>Fungi</taxon>
        <taxon>Dikarya</taxon>
        <taxon>Ascomycota</taxon>
        <taxon>Pezizomycotina</taxon>
        <taxon>Dothideomycetes</taxon>
        <taxon>Dothideomycetidae</taxon>
        <taxon>Dothideales</taxon>
        <taxon>Saccotheciaceae</taxon>
        <taxon>Aureobasidium</taxon>
    </lineage>
</organism>
<gene>
    <name evidence="1" type="ORF">AWRI4620_LOCUS9071</name>
</gene>
<name>A0A9N8PW39_9PEZI</name>
<proteinExistence type="predicted"/>
<evidence type="ECO:0000313" key="1">
    <source>
        <dbReference type="EMBL" id="CAD0114816.1"/>
    </source>
</evidence>
<keyword evidence="2" id="KW-1185">Reference proteome</keyword>